<dbReference type="InterPro" id="IPR043502">
    <property type="entry name" value="DNA/RNA_pol_sf"/>
</dbReference>
<evidence type="ECO:0000313" key="4">
    <source>
        <dbReference type="Proteomes" id="UP000478052"/>
    </source>
</evidence>
<dbReference type="InterPro" id="IPR036691">
    <property type="entry name" value="Endo/exonu/phosph_ase_sf"/>
</dbReference>
<dbReference type="AlphaFoldDB" id="A0A6G0XZQ3"/>
<dbReference type="GO" id="GO:0071897">
    <property type="term" value="P:DNA biosynthetic process"/>
    <property type="evidence" value="ECO:0007669"/>
    <property type="project" value="UniProtKB-ARBA"/>
</dbReference>
<dbReference type="SUPFAM" id="SSF56219">
    <property type="entry name" value="DNase I-like"/>
    <property type="match status" value="1"/>
</dbReference>
<dbReference type="Pfam" id="PF00078">
    <property type="entry name" value="RVT_1"/>
    <property type="match status" value="1"/>
</dbReference>
<evidence type="ECO:0000256" key="1">
    <source>
        <dbReference type="SAM" id="MobiDB-lite"/>
    </source>
</evidence>
<protein>
    <recommendedName>
        <fullName evidence="2">Reverse transcriptase domain-containing protein</fullName>
    </recommendedName>
</protein>
<keyword evidence="4" id="KW-1185">Reference proteome</keyword>
<comment type="caution">
    <text evidence="3">The sequence shown here is derived from an EMBL/GenBank/DDBJ whole genome shotgun (WGS) entry which is preliminary data.</text>
</comment>
<sequence length="841" mass="96023">MINNKVDVIALQETHSTDEADLQKRGYIAGYTLIGAINHKHYGIATYVKNDIDTANVVYRSHLNNIEILATIIDCVTIINVYKPPNVNWENPPEKLFDHPAMYIGDFNSHNSDWGYDQNDDNGEPDGADYTPDLSITSRNTFDGPTITTRHILGDFPHSQHRPVLLEYGLKVPLIRSLPKQRWNFRMAKCVEYANELDHVIQRIQPTVNCYERFIGVVKAKAYKHVPRGFRKQFIPSWDESCSELFEEFQKTKSNNDADNLISALNTKRKQRWQETTKKMDFKHSSHKAWGLLKRMGAVNQGSTKQHTINPNQVATRLTGMSKLAMDKEHARIIKSELRYRKKTLEPHTSLGADFSLEEINNALRKNKINKAAGYDEIYSEFRKFSGPKTRTWLTSFYSEILRSGQLPKLFKRAKVIALLKPGKDGLDAADFRPISLLSVPFKLLERIILERIQPYIDKLIPVGQAGFRGNRGCEEQVLVLTTLIEEGFQNKLKSSAAFVNLSAAYDTVWRHGLKYKFSKAIPCKNLVTLLDNMLTYRRYQVIMVCKGSKWRTANNVLPQGSVLAPTLFNLYLHDIPKTKGLMFQYPDDIAIVHQSRELKDGSYTSVQVQHTFKPKYLGITLDRSLTFKEHIEKTTKKLHSRINIIQKLAGTGWGADGRTLRTATLALVYSTAEYGAKVWCNSTHTKKIDTQLNSAMRIVSGTKLMLRTTTKADKTKKSLLYQMLINTPNLRLKSRKPQWSTAKKLALSNFEVSDPNKGVEVMNLPRDVWSVLNRIRTGHGRCGSKWGLKDSPTCDCGHDNQTIHHIVEDCPKRRFNRGIEEIHAANIEALKWIRELDIAL</sequence>
<feature type="region of interest" description="Disordered" evidence="1">
    <location>
        <begin position="114"/>
        <end position="135"/>
    </location>
</feature>
<name>A0A6G0XZQ3_APHCR</name>
<evidence type="ECO:0000259" key="2">
    <source>
        <dbReference type="PROSITE" id="PS50878"/>
    </source>
</evidence>
<dbReference type="Pfam" id="PF03372">
    <property type="entry name" value="Exo_endo_phos"/>
    <property type="match status" value="1"/>
</dbReference>
<accession>A0A6G0XZQ3</accession>
<feature type="compositionally biased region" description="Acidic residues" evidence="1">
    <location>
        <begin position="118"/>
        <end position="127"/>
    </location>
</feature>
<reference evidence="3 4" key="1">
    <citation type="submission" date="2019-08" db="EMBL/GenBank/DDBJ databases">
        <title>Whole genome of Aphis craccivora.</title>
        <authorList>
            <person name="Voronova N.V."/>
            <person name="Shulinski R.S."/>
            <person name="Bandarenka Y.V."/>
            <person name="Zhorov D.G."/>
            <person name="Warner D."/>
        </authorList>
    </citation>
    <scope>NUCLEOTIDE SEQUENCE [LARGE SCALE GENOMIC DNA]</scope>
    <source>
        <strain evidence="3">180601</strain>
        <tissue evidence="3">Whole Body</tissue>
    </source>
</reference>
<evidence type="ECO:0000313" key="3">
    <source>
        <dbReference type="EMBL" id="KAF0746243.1"/>
    </source>
</evidence>
<gene>
    <name evidence="3" type="ORF">FWK35_00022575</name>
</gene>
<dbReference type="PROSITE" id="PS50878">
    <property type="entry name" value="RT_POL"/>
    <property type="match status" value="1"/>
</dbReference>
<dbReference type="GO" id="GO:0003824">
    <property type="term" value="F:catalytic activity"/>
    <property type="evidence" value="ECO:0007669"/>
    <property type="project" value="InterPro"/>
</dbReference>
<dbReference type="Gene3D" id="3.60.10.10">
    <property type="entry name" value="Endonuclease/exonuclease/phosphatase"/>
    <property type="match status" value="1"/>
</dbReference>
<dbReference type="Proteomes" id="UP000478052">
    <property type="component" value="Unassembled WGS sequence"/>
</dbReference>
<dbReference type="InterPro" id="IPR052560">
    <property type="entry name" value="RdDP_mobile_element"/>
</dbReference>
<dbReference type="InterPro" id="IPR005135">
    <property type="entry name" value="Endo/exonuclease/phosphatase"/>
</dbReference>
<dbReference type="CDD" id="cd01650">
    <property type="entry name" value="RT_nLTR_like"/>
    <property type="match status" value="1"/>
</dbReference>
<dbReference type="InterPro" id="IPR000477">
    <property type="entry name" value="RT_dom"/>
</dbReference>
<dbReference type="OrthoDB" id="6624973at2759"/>
<dbReference type="SUPFAM" id="SSF56672">
    <property type="entry name" value="DNA/RNA polymerases"/>
    <property type="match status" value="1"/>
</dbReference>
<organism evidence="3 4">
    <name type="scientific">Aphis craccivora</name>
    <name type="common">Cowpea aphid</name>
    <dbReference type="NCBI Taxonomy" id="307492"/>
    <lineage>
        <taxon>Eukaryota</taxon>
        <taxon>Metazoa</taxon>
        <taxon>Ecdysozoa</taxon>
        <taxon>Arthropoda</taxon>
        <taxon>Hexapoda</taxon>
        <taxon>Insecta</taxon>
        <taxon>Pterygota</taxon>
        <taxon>Neoptera</taxon>
        <taxon>Paraneoptera</taxon>
        <taxon>Hemiptera</taxon>
        <taxon>Sternorrhyncha</taxon>
        <taxon>Aphidomorpha</taxon>
        <taxon>Aphidoidea</taxon>
        <taxon>Aphididae</taxon>
        <taxon>Aphidini</taxon>
        <taxon>Aphis</taxon>
        <taxon>Aphis</taxon>
    </lineage>
</organism>
<dbReference type="PANTHER" id="PTHR36688">
    <property type="entry name" value="ENDO/EXONUCLEASE/PHOSPHATASE DOMAIN-CONTAINING PROTEIN"/>
    <property type="match status" value="1"/>
</dbReference>
<dbReference type="EMBL" id="VUJU01007283">
    <property type="protein sequence ID" value="KAF0746243.1"/>
    <property type="molecule type" value="Genomic_DNA"/>
</dbReference>
<feature type="domain" description="Reverse transcriptase" evidence="2">
    <location>
        <begin position="400"/>
        <end position="643"/>
    </location>
</feature>
<proteinExistence type="predicted"/>
<dbReference type="PANTHER" id="PTHR36688:SF1">
    <property type="entry name" value="ENDONUCLEASE_EXONUCLEASE_PHOSPHATASE DOMAIN-CONTAINING PROTEIN"/>
    <property type="match status" value="1"/>
</dbReference>